<dbReference type="GO" id="GO:0005576">
    <property type="term" value="C:extracellular region"/>
    <property type="evidence" value="ECO:0007669"/>
    <property type="project" value="InterPro"/>
</dbReference>
<organism evidence="12 13">
    <name type="scientific">Promicromonospora soli</name>
    <dbReference type="NCBI Taxonomy" id="2035533"/>
    <lineage>
        <taxon>Bacteria</taxon>
        <taxon>Bacillati</taxon>
        <taxon>Actinomycetota</taxon>
        <taxon>Actinomycetes</taxon>
        <taxon>Micrococcales</taxon>
        <taxon>Promicromonosporaceae</taxon>
        <taxon>Promicromonospora</taxon>
    </lineage>
</organism>
<evidence type="ECO:0000259" key="11">
    <source>
        <dbReference type="Pfam" id="PF02983"/>
    </source>
</evidence>
<dbReference type="AlphaFoldDB" id="A0A919KN29"/>
<evidence type="ECO:0000259" key="10">
    <source>
        <dbReference type="Pfam" id="PF00089"/>
    </source>
</evidence>
<proteinExistence type="inferred from homology"/>
<evidence type="ECO:0000256" key="1">
    <source>
        <dbReference type="ARBA" id="ARBA00007664"/>
    </source>
</evidence>
<keyword evidence="13" id="KW-1185">Reference proteome</keyword>
<evidence type="ECO:0000256" key="4">
    <source>
        <dbReference type="ARBA" id="ARBA00022801"/>
    </source>
</evidence>
<dbReference type="InterPro" id="IPR033116">
    <property type="entry name" value="TRYPSIN_SER"/>
</dbReference>
<evidence type="ECO:0000256" key="6">
    <source>
        <dbReference type="ARBA" id="ARBA00023145"/>
    </source>
</evidence>
<gene>
    <name evidence="12" type="ORF">GCM10017772_02260</name>
</gene>
<dbReference type="InterPro" id="IPR009003">
    <property type="entry name" value="Peptidase_S1_PA"/>
</dbReference>
<dbReference type="Proteomes" id="UP000627369">
    <property type="component" value="Unassembled WGS sequence"/>
</dbReference>
<feature type="domain" description="Peptidase S1" evidence="10">
    <location>
        <begin position="129"/>
        <end position="297"/>
    </location>
</feature>
<reference evidence="12" key="2">
    <citation type="submission" date="2020-09" db="EMBL/GenBank/DDBJ databases">
        <authorList>
            <person name="Sun Q."/>
            <person name="Zhou Y."/>
        </authorList>
    </citation>
    <scope>NUCLEOTIDE SEQUENCE</scope>
    <source>
        <strain evidence="12">CGMCC 4.7398</strain>
    </source>
</reference>
<dbReference type="GO" id="GO:0006508">
    <property type="term" value="P:proteolysis"/>
    <property type="evidence" value="ECO:0007669"/>
    <property type="project" value="UniProtKB-KW"/>
</dbReference>
<dbReference type="Gene3D" id="2.40.10.10">
    <property type="entry name" value="Trypsin-like serine proteases"/>
    <property type="match status" value="2"/>
</dbReference>
<evidence type="ECO:0000256" key="5">
    <source>
        <dbReference type="ARBA" id="ARBA00022825"/>
    </source>
</evidence>
<dbReference type="InterPro" id="IPR043504">
    <property type="entry name" value="Peptidase_S1_PA_chymotrypsin"/>
</dbReference>
<feature type="region of interest" description="Disordered" evidence="8">
    <location>
        <begin position="33"/>
        <end position="55"/>
    </location>
</feature>
<feature type="domain" description="Peptidase S1A alpha-lytic prodomain" evidence="11">
    <location>
        <begin position="54"/>
        <end position="106"/>
    </location>
</feature>
<keyword evidence="6" id="KW-0865">Zymogen</keyword>
<keyword evidence="5" id="KW-0720">Serine protease</keyword>
<feature type="signal peptide" evidence="9">
    <location>
        <begin position="1"/>
        <end position="33"/>
    </location>
</feature>
<accession>A0A919KN29</accession>
<reference evidence="12" key="1">
    <citation type="journal article" date="2014" name="Int. J. Syst. Evol. Microbiol.">
        <title>Complete genome sequence of Corynebacterium casei LMG S-19264T (=DSM 44701T), isolated from a smear-ripened cheese.</title>
        <authorList>
            <consortium name="US DOE Joint Genome Institute (JGI-PGF)"/>
            <person name="Walter F."/>
            <person name="Albersmeier A."/>
            <person name="Kalinowski J."/>
            <person name="Ruckert C."/>
        </authorList>
    </citation>
    <scope>NUCLEOTIDE SEQUENCE</scope>
    <source>
        <strain evidence="12">CGMCC 4.7398</strain>
    </source>
</reference>
<evidence type="ECO:0000256" key="3">
    <source>
        <dbReference type="ARBA" id="ARBA00022729"/>
    </source>
</evidence>
<dbReference type="InterPro" id="IPR018114">
    <property type="entry name" value="TRYPSIN_HIS"/>
</dbReference>
<dbReference type="EMBL" id="BNAS01000001">
    <property type="protein sequence ID" value="GHH64947.1"/>
    <property type="molecule type" value="Genomic_DNA"/>
</dbReference>
<comment type="similarity">
    <text evidence="1">Belongs to the peptidase S1 family.</text>
</comment>
<dbReference type="PRINTS" id="PR00861">
    <property type="entry name" value="ALYTICPTASE"/>
</dbReference>
<evidence type="ECO:0000313" key="13">
    <source>
        <dbReference type="Proteomes" id="UP000627369"/>
    </source>
</evidence>
<keyword evidence="4" id="KW-0378">Hydrolase</keyword>
<evidence type="ECO:0000256" key="7">
    <source>
        <dbReference type="ARBA" id="ARBA00023157"/>
    </source>
</evidence>
<evidence type="ECO:0000256" key="2">
    <source>
        <dbReference type="ARBA" id="ARBA00022670"/>
    </source>
</evidence>
<dbReference type="InterPro" id="IPR001254">
    <property type="entry name" value="Trypsin_dom"/>
</dbReference>
<keyword evidence="7" id="KW-1015">Disulfide bond</keyword>
<dbReference type="Pfam" id="PF00089">
    <property type="entry name" value="Trypsin"/>
    <property type="match status" value="1"/>
</dbReference>
<evidence type="ECO:0000313" key="12">
    <source>
        <dbReference type="EMBL" id="GHH64947.1"/>
    </source>
</evidence>
<evidence type="ECO:0000256" key="8">
    <source>
        <dbReference type="SAM" id="MobiDB-lite"/>
    </source>
</evidence>
<dbReference type="Pfam" id="PF02983">
    <property type="entry name" value="Pro_Al_protease"/>
    <property type="match status" value="1"/>
</dbReference>
<dbReference type="InterPro" id="IPR001316">
    <property type="entry name" value="Pept_S1A_streptogrisin"/>
</dbReference>
<name>A0A919KN29_9MICO</name>
<protein>
    <submittedName>
        <fullName evidence="12">Serine protease</fullName>
    </submittedName>
</protein>
<dbReference type="CDD" id="cd21112">
    <property type="entry name" value="alphaLP-like"/>
    <property type="match status" value="1"/>
</dbReference>
<dbReference type="GO" id="GO:0004252">
    <property type="term" value="F:serine-type endopeptidase activity"/>
    <property type="evidence" value="ECO:0007669"/>
    <property type="project" value="InterPro"/>
</dbReference>
<dbReference type="PROSITE" id="PS00135">
    <property type="entry name" value="TRYPSIN_SER"/>
    <property type="match status" value="1"/>
</dbReference>
<comment type="caution">
    <text evidence="12">The sequence shown here is derived from an EMBL/GenBank/DDBJ whole genome shotgun (WGS) entry which is preliminary data.</text>
</comment>
<dbReference type="PROSITE" id="PS00134">
    <property type="entry name" value="TRYPSIN_HIS"/>
    <property type="match status" value="1"/>
</dbReference>
<feature type="chain" id="PRO_5038622345" evidence="9">
    <location>
        <begin position="34"/>
        <end position="304"/>
    </location>
</feature>
<dbReference type="RefSeq" id="WP_189667437.1">
    <property type="nucleotide sequence ID" value="NZ_BNAS01000001.1"/>
</dbReference>
<evidence type="ECO:0000256" key="9">
    <source>
        <dbReference type="SAM" id="SignalP"/>
    </source>
</evidence>
<sequence length="304" mass="31748">MRFIPTTPGSVATRPARLITLVALVALVTSAMTGPAASREPDGRTSSPEPDEPTAAELAEVHAAVGEAEVDGLAWYTDAATGEVVVTADSTVSAAERNAVRKEAGAGADDLTIKRVDGVFKPMLAMYSGNPVYGRSTRCSLGFNVRSGAKHYFITAGHCGNKVSMWYANSSKTKRIGPTVGSWYPNNDYALVKYDPTGLKRPGGYILGHAWVGRGVTREGSTTGRHSGTITAVNVTVRYGGGIVVRGMIQADICAEPGDSGGPLYRGRRAIGITSGGAGDCPSGGITFYQPVAEVVKAYGVKLY</sequence>
<dbReference type="SUPFAM" id="SSF50494">
    <property type="entry name" value="Trypsin-like serine proteases"/>
    <property type="match status" value="1"/>
</dbReference>
<dbReference type="InterPro" id="IPR004236">
    <property type="entry name" value="Pept_S1_alpha_lytic"/>
</dbReference>
<keyword evidence="2 12" id="KW-0645">Protease</keyword>
<keyword evidence="3 9" id="KW-0732">Signal</keyword>